<organism evidence="18 19">
    <name type="scientific">Phytophthora citrophthora</name>
    <dbReference type="NCBI Taxonomy" id="4793"/>
    <lineage>
        <taxon>Eukaryota</taxon>
        <taxon>Sar</taxon>
        <taxon>Stramenopiles</taxon>
        <taxon>Oomycota</taxon>
        <taxon>Peronosporomycetes</taxon>
        <taxon>Peronosporales</taxon>
        <taxon>Peronosporaceae</taxon>
        <taxon>Phytophthora</taxon>
    </lineage>
</organism>
<evidence type="ECO:0000256" key="14">
    <source>
        <dbReference type="ARBA" id="ARBA00078363"/>
    </source>
</evidence>
<dbReference type="GO" id="GO:0004662">
    <property type="term" value="F:CAAX-protein geranylgeranyltransferase activity"/>
    <property type="evidence" value="ECO:0007669"/>
    <property type="project" value="UniProtKB-EC"/>
</dbReference>
<keyword evidence="7 15" id="KW-0949">S-adenosyl-L-methionine</keyword>
<dbReference type="SUPFAM" id="SSF48239">
    <property type="entry name" value="Terpenoid cyclases/Protein prenyltransferases"/>
    <property type="match status" value="1"/>
</dbReference>
<evidence type="ECO:0000256" key="9">
    <source>
        <dbReference type="ARBA" id="ARBA00022737"/>
    </source>
</evidence>
<evidence type="ECO:0000259" key="17">
    <source>
        <dbReference type="Pfam" id="PF22528"/>
    </source>
</evidence>
<comment type="subunit">
    <text evidence="13">Heterodimer of FNTA and PGGT1B. PGGT1B mediates interaction with substrate peptides.</text>
</comment>
<dbReference type="Gene3D" id="2.70.160.11">
    <property type="entry name" value="Hnrnp arginine n-methyltransferase1"/>
    <property type="match status" value="1"/>
</dbReference>
<dbReference type="AlphaFoldDB" id="A0AAD9LIH2"/>
<dbReference type="GO" id="GO:0005634">
    <property type="term" value="C:nucleus"/>
    <property type="evidence" value="ECO:0007669"/>
    <property type="project" value="TreeGrafter"/>
</dbReference>
<dbReference type="CDD" id="cd02895">
    <property type="entry name" value="GGTase-I"/>
    <property type="match status" value="1"/>
</dbReference>
<dbReference type="Pfam" id="PF22528">
    <property type="entry name" value="PRMT_C"/>
    <property type="match status" value="1"/>
</dbReference>
<protein>
    <recommendedName>
        <fullName evidence="4">Geranylgeranyl transferase type-1 subunit beta</fullName>
        <ecNumber evidence="3">2.5.1.59</ecNumber>
    </recommendedName>
    <alternativeName>
        <fullName evidence="12">Geranylgeranyl transferase type I subunit beta</fullName>
    </alternativeName>
    <alternativeName>
        <fullName evidence="14">Type I protein geranyl-geranyltransferase subunit beta</fullName>
    </alternativeName>
</protein>
<dbReference type="Gene3D" id="3.40.50.150">
    <property type="entry name" value="Vaccinia Virus protein VP39"/>
    <property type="match status" value="1"/>
</dbReference>
<comment type="cofactor">
    <cofactor evidence="1">
        <name>Mg(2+)</name>
        <dbReference type="ChEBI" id="CHEBI:18420"/>
    </cofactor>
</comment>
<dbReference type="EC" id="2.5.1.59" evidence="3"/>
<evidence type="ECO:0000256" key="10">
    <source>
        <dbReference type="ARBA" id="ARBA00022833"/>
    </source>
</evidence>
<evidence type="ECO:0000256" key="15">
    <source>
        <dbReference type="PROSITE-ProRule" id="PRU01015"/>
    </source>
</evidence>
<evidence type="ECO:0000256" key="5">
    <source>
        <dbReference type="ARBA" id="ARBA00022603"/>
    </source>
</evidence>
<dbReference type="GO" id="GO:0016274">
    <property type="term" value="F:protein-arginine N-methyltransferase activity"/>
    <property type="evidence" value="ECO:0007669"/>
    <property type="project" value="InterPro"/>
</dbReference>
<dbReference type="Proteomes" id="UP001259832">
    <property type="component" value="Unassembled WGS sequence"/>
</dbReference>
<dbReference type="InterPro" id="IPR008930">
    <property type="entry name" value="Terpenoid_cyclase/PrenylTrfase"/>
</dbReference>
<gene>
    <name evidence="18" type="ORF">P3T76_010014</name>
</gene>
<evidence type="ECO:0000256" key="7">
    <source>
        <dbReference type="ARBA" id="ARBA00022691"/>
    </source>
</evidence>
<dbReference type="EMBL" id="JASMQC010000021">
    <property type="protein sequence ID" value="KAK1936579.1"/>
    <property type="molecule type" value="Genomic_DNA"/>
</dbReference>
<dbReference type="CDD" id="cd02440">
    <property type="entry name" value="AdoMet_MTases"/>
    <property type="match status" value="1"/>
</dbReference>
<evidence type="ECO:0000313" key="18">
    <source>
        <dbReference type="EMBL" id="KAK1936579.1"/>
    </source>
</evidence>
<keyword evidence="11" id="KW-0460">Magnesium</keyword>
<keyword evidence="10" id="KW-0862">Zinc</keyword>
<dbReference type="FunFam" id="3.40.50.150:FF:000132">
    <property type="entry name" value="Protein arginine N-methyltransferase PRMT10"/>
    <property type="match status" value="1"/>
</dbReference>
<dbReference type="SUPFAM" id="SSF53335">
    <property type="entry name" value="S-adenosyl-L-methionine-dependent methyltransferases"/>
    <property type="match status" value="1"/>
</dbReference>
<dbReference type="Pfam" id="PF06325">
    <property type="entry name" value="PrmA"/>
    <property type="match status" value="1"/>
</dbReference>
<feature type="domain" description="Prenyltransferase alpha-alpha toroid" evidence="16">
    <location>
        <begin position="383"/>
        <end position="704"/>
    </location>
</feature>
<keyword evidence="5 15" id="KW-0489">Methyltransferase</keyword>
<evidence type="ECO:0000313" key="19">
    <source>
        <dbReference type="Proteomes" id="UP001259832"/>
    </source>
</evidence>
<name>A0AAD9LIH2_9STRA</name>
<dbReference type="PANTHER" id="PTHR11006:SF68">
    <property type="entry name" value="PROTEIN ARGININE N-METHYLTRANSFERASE PRMT10"/>
    <property type="match status" value="1"/>
</dbReference>
<dbReference type="Pfam" id="PF00432">
    <property type="entry name" value="Prenyltrans"/>
    <property type="match status" value="1"/>
</dbReference>
<evidence type="ECO:0000256" key="2">
    <source>
        <dbReference type="ARBA" id="ARBA00001947"/>
    </source>
</evidence>
<dbReference type="InterPro" id="IPR029063">
    <property type="entry name" value="SAM-dependent_MTases_sf"/>
</dbReference>
<sequence>MTDISPDKKKQWEASSDFANYFCTYAYIYHQKQMLSDDLRMQSYRDAIFENPNHFKDKVVLDVGTGSGILSIWAAQAGARKVYAVEATDIAQQARKVIKANGQDHIITVIQSKIEDVELPEKVDVIISEWMGYFLLRESMFDSVIVARDRWLKPEGAMFPSHASMSIAPMCNEDNSNKRFSEFSSAMDGWRNFVDNTKVSWGVDMSVLGNDFRKEQEQYSLHTSSWEELSAGDLIGDEVEFAKWDLRSCTLDDIKEVKASFSMPISIMSRFGGIAGWFDVDFNGCPENPAEKEVTLTTSPFVQPTHWGQQVFPLYPPMQVCEGDMVVGDIAVMRRTDNQRLMNVKFDFRIRRPEDDDESMTGPPNSATQKITFLIHATMSLSFDRELHVRYFLKNLRGLPTPYASQDSQRVVLAFFCIHGLALLGELERVNKRQIIDWVYSLQVPPDCRDGSLNAGDCGFRGGTYMGNVFGCPPAQYESEVYDSSNIASTFAALCILRTLGDDLSRVNKAAITNSLKHLQNKKTGCFSSTNAGSEEDMRFVYCACAISYILDDWSGIDMTAMMRFINSCLNYDGGIGLTTGAESHGGAVFVAIASLFLSGRMMQLNCEQTELVRWLVFRQQGGFQGRCNKDPDSCYAFWNGATLDLLGKHSLVDVPSCKKFIYSCQFPFGGLCKYPDTVPDVMHSYLSLAWLSIASNSTTNKDNEEELPTLAPLDTKLQVPFFPEVVKK</sequence>
<comment type="caution">
    <text evidence="18">The sequence shown here is derived from an EMBL/GenBank/DDBJ whole genome shotgun (WGS) entry which is preliminary data.</text>
</comment>
<evidence type="ECO:0000256" key="12">
    <source>
        <dbReference type="ARBA" id="ARBA00031713"/>
    </source>
</evidence>
<dbReference type="GO" id="GO:0005953">
    <property type="term" value="C:CAAX-protein geranylgeranyltransferase complex"/>
    <property type="evidence" value="ECO:0007669"/>
    <property type="project" value="InterPro"/>
</dbReference>
<dbReference type="InterPro" id="IPR041960">
    <property type="entry name" value="GGTase_I_beta"/>
</dbReference>
<evidence type="ECO:0000256" key="13">
    <source>
        <dbReference type="ARBA" id="ARBA00065714"/>
    </source>
</evidence>
<reference evidence="18" key="1">
    <citation type="submission" date="2023-08" db="EMBL/GenBank/DDBJ databases">
        <title>Reference Genome Resource for the Citrus Pathogen Phytophthora citrophthora.</title>
        <authorList>
            <person name="Moller H."/>
            <person name="Coetzee B."/>
            <person name="Rose L.J."/>
            <person name="Van Niekerk J.M."/>
        </authorList>
    </citation>
    <scope>NUCLEOTIDE SEQUENCE</scope>
    <source>
        <strain evidence="18">STE-U-9442</strain>
    </source>
</reference>
<comment type="cofactor">
    <cofactor evidence="2">
        <name>Zn(2+)</name>
        <dbReference type="ChEBI" id="CHEBI:29105"/>
    </cofactor>
</comment>
<evidence type="ECO:0000256" key="8">
    <source>
        <dbReference type="ARBA" id="ARBA00022723"/>
    </source>
</evidence>
<evidence type="ECO:0000256" key="11">
    <source>
        <dbReference type="ARBA" id="ARBA00022842"/>
    </source>
</evidence>
<keyword evidence="6 15" id="KW-0808">Transferase</keyword>
<dbReference type="PANTHER" id="PTHR11006">
    <property type="entry name" value="PROTEIN ARGININE N-METHYLTRANSFERASE"/>
    <property type="match status" value="1"/>
</dbReference>
<dbReference type="InterPro" id="IPR025799">
    <property type="entry name" value="Arg_MeTrfase"/>
</dbReference>
<accession>A0AAD9LIH2</accession>
<dbReference type="Gene3D" id="1.50.10.20">
    <property type="match status" value="1"/>
</dbReference>
<proteinExistence type="predicted"/>
<dbReference type="GO" id="GO:0046872">
    <property type="term" value="F:metal ion binding"/>
    <property type="evidence" value="ECO:0007669"/>
    <property type="project" value="UniProtKB-KW"/>
</dbReference>
<dbReference type="GO" id="GO:0032259">
    <property type="term" value="P:methylation"/>
    <property type="evidence" value="ECO:0007669"/>
    <property type="project" value="UniProtKB-KW"/>
</dbReference>
<feature type="domain" description="Protein arginine N-methyltransferase" evidence="17">
    <location>
        <begin position="181"/>
        <end position="351"/>
    </location>
</feature>
<evidence type="ECO:0000256" key="4">
    <source>
        <dbReference type="ARBA" id="ARBA00020603"/>
    </source>
</evidence>
<dbReference type="InterPro" id="IPR055135">
    <property type="entry name" value="PRMT_dom"/>
</dbReference>
<dbReference type="InterPro" id="IPR001330">
    <property type="entry name" value="Prenyltrans"/>
</dbReference>
<dbReference type="GO" id="GO:0042054">
    <property type="term" value="F:histone methyltransferase activity"/>
    <property type="evidence" value="ECO:0007669"/>
    <property type="project" value="TreeGrafter"/>
</dbReference>
<keyword evidence="19" id="KW-1185">Reference proteome</keyword>
<evidence type="ECO:0000256" key="6">
    <source>
        <dbReference type="ARBA" id="ARBA00022679"/>
    </source>
</evidence>
<keyword evidence="9" id="KW-0677">Repeat</keyword>
<evidence type="ECO:0000259" key="16">
    <source>
        <dbReference type="Pfam" id="PF00432"/>
    </source>
</evidence>
<evidence type="ECO:0000256" key="1">
    <source>
        <dbReference type="ARBA" id="ARBA00001946"/>
    </source>
</evidence>
<keyword evidence="8" id="KW-0479">Metal-binding</keyword>
<dbReference type="PROSITE" id="PS51678">
    <property type="entry name" value="SAM_MT_PRMT"/>
    <property type="match status" value="1"/>
</dbReference>
<evidence type="ECO:0000256" key="3">
    <source>
        <dbReference type="ARBA" id="ARBA00012700"/>
    </source>
</evidence>
<dbReference type="FunFam" id="1.50.10.20:FF:000005">
    <property type="entry name" value="Geranylgeranyl transferase type-1 subunit beta"/>
    <property type="match status" value="1"/>
</dbReference>